<comment type="caution">
    <text evidence="1">The sequence shown here is derived from an EMBL/GenBank/DDBJ whole genome shotgun (WGS) entry which is preliminary data.</text>
</comment>
<sequence>TTNVYSVVGDRFVRSVSANLGMSYSVTNVMKEAGIENIMRWLPFDLDEENVSSSLMNKMIRPTTIPQT</sequence>
<accession>X1GH61</accession>
<dbReference type="EMBL" id="BARU01015903">
    <property type="protein sequence ID" value="GAH56502.1"/>
    <property type="molecule type" value="Genomic_DNA"/>
</dbReference>
<evidence type="ECO:0000313" key="1">
    <source>
        <dbReference type="EMBL" id="GAH56502.1"/>
    </source>
</evidence>
<reference evidence="1" key="1">
    <citation type="journal article" date="2014" name="Front. Microbiol.">
        <title>High frequency of phylogenetically diverse reductive dehalogenase-homologous genes in deep subseafloor sedimentary metagenomes.</title>
        <authorList>
            <person name="Kawai M."/>
            <person name="Futagami T."/>
            <person name="Toyoda A."/>
            <person name="Takaki Y."/>
            <person name="Nishi S."/>
            <person name="Hori S."/>
            <person name="Arai W."/>
            <person name="Tsubouchi T."/>
            <person name="Morono Y."/>
            <person name="Uchiyama I."/>
            <person name="Ito T."/>
            <person name="Fujiyama A."/>
            <person name="Inagaki F."/>
            <person name="Takami H."/>
        </authorList>
    </citation>
    <scope>NUCLEOTIDE SEQUENCE</scope>
    <source>
        <strain evidence="1">Expedition CK06-06</strain>
    </source>
</reference>
<proteinExistence type="predicted"/>
<gene>
    <name evidence="1" type="ORF">S03H2_26968</name>
</gene>
<protein>
    <submittedName>
        <fullName evidence="1">Uncharacterized protein</fullName>
    </submittedName>
</protein>
<organism evidence="1">
    <name type="scientific">marine sediment metagenome</name>
    <dbReference type="NCBI Taxonomy" id="412755"/>
    <lineage>
        <taxon>unclassified sequences</taxon>
        <taxon>metagenomes</taxon>
        <taxon>ecological metagenomes</taxon>
    </lineage>
</organism>
<dbReference type="Pfam" id="PF13941">
    <property type="entry name" value="MutL"/>
    <property type="match status" value="1"/>
</dbReference>
<dbReference type="InterPro" id="IPR006230">
    <property type="entry name" value="MutL"/>
</dbReference>
<feature type="non-terminal residue" evidence="1">
    <location>
        <position position="68"/>
    </location>
</feature>
<feature type="non-terminal residue" evidence="1">
    <location>
        <position position="1"/>
    </location>
</feature>
<dbReference type="AlphaFoldDB" id="X1GH61"/>
<name>X1GH61_9ZZZZ</name>